<dbReference type="HOGENOM" id="CLU_3302580_0_0_2"/>
<dbReference type="Proteomes" id="UP000007391">
    <property type="component" value="Chromosome"/>
</dbReference>
<keyword evidence="3" id="KW-1185">Reference proteome</keyword>
<protein>
    <submittedName>
        <fullName evidence="2">Uncharacterized protein</fullName>
    </submittedName>
</protein>
<keyword evidence="1" id="KW-0812">Transmembrane</keyword>
<dbReference type="InParanoid" id="I0A0Q5"/>
<evidence type="ECO:0000256" key="1">
    <source>
        <dbReference type="SAM" id="Phobius"/>
    </source>
</evidence>
<sequence length="39" mass="4985">MTIYTLPPFLYFLFLIGYFYTFLHKFIEFIYFYKNIKDI</sequence>
<evidence type="ECO:0000313" key="3">
    <source>
        <dbReference type="Proteomes" id="UP000007391"/>
    </source>
</evidence>
<name>I0A0Q5_FERFK</name>
<evidence type="ECO:0000313" key="2">
    <source>
        <dbReference type="EMBL" id="AFH42562.1"/>
    </source>
</evidence>
<accession>I0A0Q5</accession>
<keyword evidence="1" id="KW-1133">Transmembrane helix</keyword>
<proteinExistence type="predicted"/>
<feature type="transmembrane region" description="Helical" evidence="1">
    <location>
        <begin position="12"/>
        <end position="33"/>
    </location>
</feature>
<gene>
    <name evidence="2" type="ordered locus">FFONT_0572</name>
</gene>
<dbReference type="STRING" id="1163730.FFONT_0572"/>
<dbReference type="AlphaFoldDB" id="I0A0Q5"/>
<dbReference type="KEGG" id="ffo:FFONT_0572"/>
<reference evidence="3" key="1">
    <citation type="submission" date="2012-03" db="EMBL/GenBank/DDBJ databases">
        <title>Fervidicoccus fontis complete genome analysis confirms its distinct phylogenetic position and predicts its environmental function.</title>
        <authorList>
            <person name="Lebedinsky A.V."/>
            <person name="Mardanov A.V."/>
            <person name="Gumerov V.M."/>
            <person name="Beletsky A.V."/>
            <person name="Kublanov I.V."/>
            <person name="Perevalova A.A."/>
            <person name="Bonch-Osmolovskaya E.A."/>
            <person name="Ravin N.V."/>
            <person name="Skryabin K.G."/>
        </authorList>
    </citation>
    <scope>NUCLEOTIDE SEQUENCE [LARGE SCALE GENOMIC DNA]</scope>
    <source>
        <strain evidence="3">DSM 19380 / VKM B-2539 / Kam940</strain>
    </source>
</reference>
<organism evidence="2 3">
    <name type="scientific">Fervidicoccus fontis (strain DSM 19380 / JCM 18336 / VKM B-2539 / Kam940)</name>
    <dbReference type="NCBI Taxonomy" id="1163730"/>
    <lineage>
        <taxon>Archaea</taxon>
        <taxon>Thermoproteota</taxon>
        <taxon>Thermoprotei</taxon>
        <taxon>Fervidicoccales</taxon>
        <taxon>Fervidicoccaceae</taxon>
        <taxon>Fervidicoccus</taxon>
    </lineage>
</organism>
<keyword evidence="1" id="KW-0472">Membrane</keyword>
<dbReference type="EMBL" id="CP003423">
    <property type="protein sequence ID" value="AFH42562.1"/>
    <property type="molecule type" value="Genomic_DNA"/>
</dbReference>
<reference evidence="2 3" key="2">
    <citation type="journal article" date="2014" name="Extremophiles">
        <title>Analysis of the complete genome of Fervidococcus fontis confirms the distinct phylogenetic position of the order Fervidicoccales and suggests its environmental function.</title>
        <authorList>
            <person name="Lebedinsky A.V."/>
            <person name="Mardanov A.V."/>
            <person name="Kublanov I.V."/>
            <person name="Gumerov V.M."/>
            <person name="Beletsky A.V."/>
            <person name="Perevalova A.A."/>
            <person name="Bidzhieva S.Kh."/>
            <person name="Bonch-Osmolovskaya E.A."/>
            <person name="Skryabin K.G."/>
            <person name="Ravin N.V."/>
        </authorList>
    </citation>
    <scope>NUCLEOTIDE SEQUENCE [LARGE SCALE GENOMIC DNA]</scope>
    <source>
        <strain evidence="3">DSM 19380 / VKM B-2539 / Kam940</strain>
    </source>
</reference>